<dbReference type="Proteomes" id="UP001187203">
    <property type="component" value="Unassembled WGS sequence"/>
</dbReference>
<gene>
    <name evidence="1" type="ORF">R1523_09440</name>
</gene>
<evidence type="ECO:0000313" key="1">
    <source>
        <dbReference type="EMBL" id="MDV4185720.1"/>
    </source>
</evidence>
<dbReference type="SUPFAM" id="SSF48613">
    <property type="entry name" value="Heme oxygenase-like"/>
    <property type="match status" value="1"/>
</dbReference>
<organism evidence="1 2">
    <name type="scientific">Rhizobium brockwellii</name>
    <dbReference type="NCBI Taxonomy" id="3019932"/>
    <lineage>
        <taxon>Bacteria</taxon>
        <taxon>Pseudomonadati</taxon>
        <taxon>Pseudomonadota</taxon>
        <taxon>Alphaproteobacteria</taxon>
        <taxon>Hyphomicrobiales</taxon>
        <taxon>Rhizobiaceae</taxon>
        <taxon>Rhizobium/Agrobacterium group</taxon>
        <taxon>Rhizobium</taxon>
    </lineage>
</organism>
<dbReference type="SMART" id="SM01236">
    <property type="entry name" value="Haem_oxygenase_2"/>
    <property type="match status" value="1"/>
</dbReference>
<comment type="caution">
    <text evidence="1">The sequence shown here is derived from an EMBL/GenBank/DDBJ whole genome shotgun (WGS) entry which is preliminary data.</text>
</comment>
<sequence length="406" mass="44950">MTFIGKQDLLDIGERLAARAGGNPPSVYDIRIDAEALRDDEDPSLRRFIQHQALMRSYQGRYVLLPSAAPSGSILSRLQKHYDPREMLRLDELRANLEDELVGPLVAEARSLGHRQDCAGYVANLIPNLKANRPSGFLEFLDGSGNRDHYYRNFLLQSSVDLLAEASASALGVIGEYGEPQSALFRILIDEFGFGVHNKKHSVLYRSTLRGFGLSEEYNAYWSLFDTPTLELHNVIHFMFQSPRNLFLQIGFLLFAEASYQRSTEEHFRYLKRFHPGVDAHYFGEHAHIDIHHSAMVADEVVAPLVSKYGPEVGSEIVAGAELTRLAFERSGDHLLAVTLAFEAAVKAGHAEFGMPTNLASPGRCAVPATKWNTGSALQIGGIGFLTDPAAFKVFPPLSVGREVVP</sequence>
<protein>
    <submittedName>
        <fullName evidence="1">Iron-containing redox enzyme family protein</fullName>
    </submittedName>
</protein>
<dbReference type="EMBL" id="JAWJWI010000004">
    <property type="protein sequence ID" value="MDV4185720.1"/>
    <property type="molecule type" value="Genomic_DNA"/>
</dbReference>
<dbReference type="InterPro" id="IPR016084">
    <property type="entry name" value="Haem_Oase-like_multi-hlx"/>
</dbReference>
<dbReference type="Pfam" id="PF14518">
    <property type="entry name" value="Haem_oxygenas_2"/>
    <property type="match status" value="1"/>
</dbReference>
<keyword evidence="2" id="KW-1185">Reference proteome</keyword>
<dbReference type="RefSeq" id="WP_317275971.1">
    <property type="nucleotide sequence ID" value="NZ_JAWJWH010000004.1"/>
</dbReference>
<reference evidence="2" key="1">
    <citation type="journal article" date="2023" name="Int. J. Mol. Sci.">
        <title>Genomic and Metabolic Characterization of Plant Growth-Promoting Rhizobacteria Isolated from Nodules of Clovers Grown in Non-Farmed Soil.</title>
        <authorList>
            <person name="Wojcik M."/>
            <person name="Koper P."/>
            <person name="Zebracki K."/>
            <person name="Marczak M."/>
            <person name="Mazur A."/>
        </authorList>
    </citation>
    <scope>NUCLEOTIDE SEQUENCE [LARGE SCALE GENOMIC DNA]</scope>
    <source>
        <strain evidence="2">KB12</strain>
    </source>
</reference>
<dbReference type="Gene3D" id="1.20.910.10">
    <property type="entry name" value="Heme oxygenase-like"/>
    <property type="match status" value="1"/>
</dbReference>
<evidence type="ECO:0000313" key="2">
    <source>
        <dbReference type="Proteomes" id="UP001187203"/>
    </source>
</evidence>
<proteinExistence type="predicted"/>
<accession>A0ABU3YIM9</accession>
<name>A0ABU3YIM9_9HYPH</name>